<name>A0ABS2F4P1_9ACTN</name>
<dbReference type="PANTHER" id="PTHR43799:SF1">
    <property type="entry name" value="ASPARTATE AMINOTRANSFERASE"/>
    <property type="match status" value="1"/>
</dbReference>
<dbReference type="InterPro" id="IPR015421">
    <property type="entry name" value="PyrdxlP-dep_Trfase_major"/>
</dbReference>
<evidence type="ECO:0000256" key="1">
    <source>
        <dbReference type="SAM" id="Coils"/>
    </source>
</evidence>
<dbReference type="Pfam" id="PF12897">
    <property type="entry name" value="Asp_aminotransf"/>
    <property type="match status" value="1"/>
</dbReference>
<dbReference type="RefSeq" id="WP_204793872.1">
    <property type="nucleotide sequence ID" value="NZ_JACSNQ010000022.1"/>
</dbReference>
<keyword evidence="2" id="KW-0032">Aminotransferase</keyword>
<dbReference type="Gene3D" id="3.90.1150.10">
    <property type="entry name" value="Aspartate Aminotransferase, domain 1"/>
    <property type="match status" value="1"/>
</dbReference>
<dbReference type="InterPro" id="IPR024551">
    <property type="entry name" value="AspAT_Ic"/>
</dbReference>
<keyword evidence="3" id="KW-1185">Reference proteome</keyword>
<dbReference type="PANTHER" id="PTHR43799">
    <property type="entry name" value="AMINOTRANSFERASE, PUTATIVE-RELATED"/>
    <property type="match status" value="1"/>
</dbReference>
<dbReference type="InterPro" id="IPR015422">
    <property type="entry name" value="PyrdxlP-dep_Trfase_small"/>
</dbReference>
<dbReference type="InterPro" id="IPR015424">
    <property type="entry name" value="PyrdxlP-dep_Trfase"/>
</dbReference>
<organism evidence="2 3">
    <name type="scientific">Olsenella profusa</name>
    <dbReference type="NCBI Taxonomy" id="138595"/>
    <lineage>
        <taxon>Bacteria</taxon>
        <taxon>Bacillati</taxon>
        <taxon>Actinomycetota</taxon>
        <taxon>Coriobacteriia</taxon>
        <taxon>Coriobacteriales</taxon>
        <taxon>Atopobiaceae</taxon>
        <taxon>Olsenella</taxon>
    </lineage>
</organism>
<comment type="caution">
    <text evidence="2">The sequence shown here is derived from an EMBL/GenBank/DDBJ whole genome shotgun (WGS) entry which is preliminary data.</text>
</comment>
<protein>
    <submittedName>
        <fullName evidence="2">Aminotransferase</fullName>
    </submittedName>
</protein>
<dbReference type="Gene3D" id="3.40.640.10">
    <property type="entry name" value="Type I PLP-dependent aspartate aminotransferase-like (Major domain)"/>
    <property type="match status" value="1"/>
</dbReference>
<accession>A0ABS2F4P1</accession>
<dbReference type="Proteomes" id="UP000712527">
    <property type="component" value="Unassembled WGS sequence"/>
</dbReference>
<evidence type="ECO:0000313" key="2">
    <source>
        <dbReference type="EMBL" id="MBM6775538.1"/>
    </source>
</evidence>
<keyword evidence="2" id="KW-0808">Transferase</keyword>
<keyword evidence="1" id="KW-0175">Coiled coil</keyword>
<reference evidence="2 3" key="1">
    <citation type="journal article" date="2021" name="Sci. Rep.">
        <title>The distribution of antibiotic resistance genes in chicken gut microbiota commensals.</title>
        <authorList>
            <person name="Juricova H."/>
            <person name="Matiasovicova J."/>
            <person name="Kubasova T."/>
            <person name="Cejkova D."/>
            <person name="Rychlik I."/>
        </authorList>
    </citation>
    <scope>NUCLEOTIDE SEQUENCE [LARGE SCALE GENOMIC DNA]</scope>
    <source>
        <strain evidence="2 3">An794</strain>
    </source>
</reference>
<sequence>MPTGPTTTAYQKMTDAELDAALAELESQANDLRALNLKLDMARGKPSPEQTALSKPMLDLLTSSSDLSDQGVDADNYGAPDGLPSARALAAEILGVDAANVSVIGSSSLNLMYDCVENAYVHGIGGNAPWCQQGEVKFLCPAPGYDRHFTVTESFGIKNVPVPMREDGPDMDVVREYVEHDATVKGIWCVPKYANPTGITYSDEVVRAFAALTPAAPDFRIFWDNAYCVHTFAGEGDHLLNIFDVLAEQGGEKNLVYEFASTAKVTFPSSGMAWVTASPADMAELRHAFSAMRVSPEKISQLAHVRFLKDAAGVAEQMKKHAAIVAPRFELVERKLTEGLGGLDVASWTHPTGGYFVSFEGPQGSAKAIVKLTGELGVKLTAAGAPWPYGDDPADTNIRIAPTYPTLEELGQALDVFVVAVKLVAARLAKAERA</sequence>
<evidence type="ECO:0000313" key="3">
    <source>
        <dbReference type="Proteomes" id="UP000712527"/>
    </source>
</evidence>
<proteinExistence type="predicted"/>
<gene>
    <name evidence="2" type="ORF">H9X80_08305</name>
</gene>
<dbReference type="SUPFAM" id="SSF53383">
    <property type="entry name" value="PLP-dependent transferases"/>
    <property type="match status" value="1"/>
</dbReference>
<feature type="coiled-coil region" evidence="1">
    <location>
        <begin position="15"/>
        <end position="45"/>
    </location>
</feature>
<dbReference type="GO" id="GO:0008483">
    <property type="term" value="F:transaminase activity"/>
    <property type="evidence" value="ECO:0007669"/>
    <property type="project" value="UniProtKB-KW"/>
</dbReference>
<dbReference type="EMBL" id="JACSNQ010000022">
    <property type="protein sequence ID" value="MBM6775538.1"/>
    <property type="molecule type" value="Genomic_DNA"/>
</dbReference>